<accession>A0AAV4IFM0</accession>
<comment type="caution">
    <text evidence="2">The sequence shown here is derived from an EMBL/GenBank/DDBJ whole genome shotgun (WGS) entry which is preliminary data.</text>
</comment>
<gene>
    <name evidence="2" type="ORF">ElyMa_004741800</name>
</gene>
<dbReference type="AlphaFoldDB" id="A0AAV4IFM0"/>
<evidence type="ECO:0000313" key="2">
    <source>
        <dbReference type="EMBL" id="GFS07838.1"/>
    </source>
</evidence>
<organism evidence="2 3">
    <name type="scientific">Elysia marginata</name>
    <dbReference type="NCBI Taxonomy" id="1093978"/>
    <lineage>
        <taxon>Eukaryota</taxon>
        <taxon>Metazoa</taxon>
        <taxon>Spiralia</taxon>
        <taxon>Lophotrochozoa</taxon>
        <taxon>Mollusca</taxon>
        <taxon>Gastropoda</taxon>
        <taxon>Heterobranchia</taxon>
        <taxon>Euthyneura</taxon>
        <taxon>Panpulmonata</taxon>
        <taxon>Sacoglossa</taxon>
        <taxon>Placobranchoidea</taxon>
        <taxon>Plakobranchidae</taxon>
        <taxon>Elysia</taxon>
    </lineage>
</organism>
<dbReference type="EMBL" id="BMAT01009514">
    <property type="protein sequence ID" value="GFS07838.1"/>
    <property type="molecule type" value="Genomic_DNA"/>
</dbReference>
<evidence type="ECO:0000313" key="3">
    <source>
        <dbReference type="Proteomes" id="UP000762676"/>
    </source>
</evidence>
<name>A0AAV4IFM0_9GAST</name>
<feature type="compositionally biased region" description="Basic and acidic residues" evidence="1">
    <location>
        <begin position="125"/>
        <end position="144"/>
    </location>
</feature>
<feature type="compositionally biased region" description="Basic and acidic residues" evidence="1">
    <location>
        <begin position="79"/>
        <end position="91"/>
    </location>
</feature>
<dbReference type="Proteomes" id="UP000762676">
    <property type="component" value="Unassembled WGS sequence"/>
</dbReference>
<feature type="compositionally biased region" description="Polar residues" evidence="1">
    <location>
        <begin position="42"/>
        <end position="74"/>
    </location>
</feature>
<proteinExistence type="predicted"/>
<protein>
    <submittedName>
        <fullName evidence="2">Uncharacterized protein</fullName>
    </submittedName>
</protein>
<feature type="region of interest" description="Disordered" evidence="1">
    <location>
        <begin position="40"/>
        <end position="154"/>
    </location>
</feature>
<reference evidence="2 3" key="1">
    <citation type="journal article" date="2021" name="Elife">
        <title>Chloroplast acquisition without the gene transfer in kleptoplastic sea slugs, Plakobranchus ocellatus.</title>
        <authorList>
            <person name="Maeda T."/>
            <person name="Takahashi S."/>
            <person name="Yoshida T."/>
            <person name="Shimamura S."/>
            <person name="Takaki Y."/>
            <person name="Nagai Y."/>
            <person name="Toyoda A."/>
            <person name="Suzuki Y."/>
            <person name="Arimoto A."/>
            <person name="Ishii H."/>
            <person name="Satoh N."/>
            <person name="Nishiyama T."/>
            <person name="Hasebe M."/>
            <person name="Maruyama T."/>
            <person name="Minagawa J."/>
            <person name="Obokata J."/>
            <person name="Shigenobu S."/>
        </authorList>
    </citation>
    <scope>NUCLEOTIDE SEQUENCE [LARGE SCALE GENOMIC DNA]</scope>
</reference>
<sequence>MAVLIVKRSRIEALAGPHNAGPDKDMGNRVVLGLVGRCPTGNKPQEGTQGQRCYPSTSSPQYFKPQAISQTGTIPASAVKHDRMDPKEPRARKATKRSQLSKGNKLEEILNRPSSRIGEFMRGLLPEKKDSNNGRSMRIKEKPRGSGVENIKSK</sequence>
<keyword evidence="3" id="KW-1185">Reference proteome</keyword>
<evidence type="ECO:0000256" key="1">
    <source>
        <dbReference type="SAM" id="MobiDB-lite"/>
    </source>
</evidence>